<protein>
    <submittedName>
        <fullName evidence="1">Uncharacterized protein</fullName>
    </submittedName>
</protein>
<reference evidence="2" key="1">
    <citation type="journal article" date="2019" name="bioRxiv">
        <title>Genomics, evolutionary history and diagnostics of the Alternaria alternata species group including apple and Asian pear pathotypes.</title>
        <authorList>
            <person name="Armitage A.D."/>
            <person name="Cockerton H.M."/>
            <person name="Sreenivasaprasad S."/>
            <person name="Woodhall J.W."/>
            <person name="Lane C.R."/>
            <person name="Harrison R.J."/>
            <person name="Clarkson J.P."/>
        </authorList>
    </citation>
    <scope>NUCLEOTIDE SEQUENCE [LARGE SCALE GENOMIC DNA]</scope>
    <source>
        <strain evidence="2">RGR 97.0016</strain>
    </source>
</reference>
<name>A0A4V1X2Z4_9PLEO</name>
<sequence length="69" mass="7709">MDIPMLVMPVERVQFENVEAVPGFPTAMVYLTVVFDQMGDGLPCFVSSIVRILSLHDLPKAIDPAIRYD</sequence>
<proteinExistence type="predicted"/>
<evidence type="ECO:0000313" key="1">
    <source>
        <dbReference type="EMBL" id="RYO54198.1"/>
    </source>
</evidence>
<comment type="caution">
    <text evidence="1">The sequence shown here is derived from an EMBL/GenBank/DDBJ whole genome shotgun (WGS) entry which is preliminary data.</text>
</comment>
<organism evidence="1 2">
    <name type="scientific">Alternaria arborescens</name>
    <dbReference type="NCBI Taxonomy" id="156630"/>
    <lineage>
        <taxon>Eukaryota</taxon>
        <taxon>Fungi</taxon>
        <taxon>Dikarya</taxon>
        <taxon>Ascomycota</taxon>
        <taxon>Pezizomycotina</taxon>
        <taxon>Dothideomycetes</taxon>
        <taxon>Pleosporomycetidae</taxon>
        <taxon>Pleosporales</taxon>
        <taxon>Pleosporineae</taxon>
        <taxon>Pleosporaceae</taxon>
        <taxon>Alternaria</taxon>
        <taxon>Alternaria sect. Alternaria</taxon>
    </lineage>
</organism>
<dbReference type="AlphaFoldDB" id="A0A4V1X2Z4"/>
<keyword evidence="2" id="KW-1185">Reference proteome</keyword>
<evidence type="ECO:0000313" key="2">
    <source>
        <dbReference type="Proteomes" id="UP000293823"/>
    </source>
</evidence>
<dbReference type="EMBL" id="PEJP01000041">
    <property type="protein sequence ID" value="RYO54198.1"/>
    <property type="molecule type" value="Genomic_DNA"/>
</dbReference>
<accession>A0A4V1X2Z4</accession>
<gene>
    <name evidence="1" type="ORF">AA0113_g9254</name>
</gene>
<dbReference type="Proteomes" id="UP000293823">
    <property type="component" value="Unassembled WGS sequence"/>
</dbReference>